<evidence type="ECO:0000313" key="1">
    <source>
        <dbReference type="EMBL" id="AMO23018.1"/>
    </source>
</evidence>
<keyword evidence="2" id="KW-1185">Reference proteome</keyword>
<dbReference type="EMBL" id="CP010951">
    <property type="protein sequence ID" value="AMO23018.1"/>
    <property type="molecule type" value="Genomic_DNA"/>
</dbReference>
<reference evidence="1 2" key="1">
    <citation type="journal article" date="2014" name="Int. J. Syst. Evol. Microbiol.">
        <title>Ramlibacter solisilvae sp. nov., isolated from forest soil, and emended description of the genus Ramlibacter.</title>
        <authorList>
            <person name="Lee H.J."/>
            <person name="Lee S.H."/>
            <person name="Lee S.S."/>
            <person name="Lee J.S."/>
            <person name="Kim Y."/>
            <person name="Kim S.C."/>
            <person name="Jeon C.O."/>
        </authorList>
    </citation>
    <scope>NUCLEOTIDE SEQUENCE [LARGE SCALE GENOMIC DNA]</scope>
    <source>
        <strain evidence="1 2">5-10</strain>
    </source>
</reference>
<organism evidence="1 2">
    <name type="scientific">Ramlibacter tataouinensis</name>
    <dbReference type="NCBI Taxonomy" id="94132"/>
    <lineage>
        <taxon>Bacteria</taxon>
        <taxon>Pseudomonadati</taxon>
        <taxon>Pseudomonadota</taxon>
        <taxon>Betaproteobacteria</taxon>
        <taxon>Burkholderiales</taxon>
        <taxon>Comamonadaceae</taxon>
        <taxon>Ramlibacter</taxon>
    </lineage>
</organism>
<dbReference type="RefSeq" id="WP_061498285.1">
    <property type="nucleotide sequence ID" value="NZ_CP010951.1"/>
</dbReference>
<sequence>MQPRILFLVMSAVSKPGTVDQLANALAPHTVLVHHDFSQTPDFSLTATNVQFVPDPRRTGWAYFGFVDGIFHSLRHALSNLQFDYLQLLSPTCLPIKPIAQFEARVTSGADAHFDCVNLLNDRDALMSVGYRAFTPELSLRHLVARRATNVYFGTSPGRRDEAGIWLRTGGGAGLPARMAGLLIQALSRPAIGRHIFGEAFHPYYGTPWFGARRDIIGGMVRLFEQPGVRDYFSRLRIAEEFLFPTMLMQLVENRGPMNHVVKRYVDAHTGCFEDGDIDMLRDCGAYFARKFPDDPAAPIRLRVLEDLVGAPSLAYPADATNLLRDKTHAPPVFGLRGSWPSPGTGAVSG</sequence>
<dbReference type="PATRIC" id="fig|94132.3.peg.1858"/>
<dbReference type="Proteomes" id="UP000070433">
    <property type="component" value="Chromosome"/>
</dbReference>
<gene>
    <name evidence="1" type="ORF">UC35_09120</name>
</gene>
<accession>A0A127JSP1</accession>
<proteinExistence type="predicted"/>
<name>A0A127JSP1_9BURK</name>
<evidence type="ECO:0000313" key="2">
    <source>
        <dbReference type="Proteomes" id="UP000070433"/>
    </source>
</evidence>
<dbReference type="OrthoDB" id="8885560at2"/>
<protein>
    <submittedName>
        <fullName evidence="1">Uncharacterized protein</fullName>
    </submittedName>
</protein>
<dbReference type="AlphaFoldDB" id="A0A127JSP1"/>